<feature type="region of interest" description="Disordered" evidence="3">
    <location>
        <begin position="853"/>
        <end position="879"/>
    </location>
</feature>
<dbReference type="EMBL" id="CP070496">
    <property type="protein sequence ID" value="QSB05074.1"/>
    <property type="molecule type" value="Genomic_DNA"/>
</dbReference>
<reference evidence="6" key="1">
    <citation type="submission" date="2021-02" db="EMBL/GenBank/DDBJ databases">
        <title>Natronoglycomyces albus gen. nov., sp. nov, a haloalkaliphilic actinobacterium from a soda solonchak soil.</title>
        <authorList>
            <person name="Sorokin D.Y."/>
            <person name="Khijniak T.V."/>
            <person name="Zakharycheva A.P."/>
            <person name="Boueva O.V."/>
            <person name="Ariskina E.V."/>
            <person name="Hahnke R.L."/>
            <person name="Bunk B."/>
            <person name="Sproer C."/>
            <person name="Schumann P."/>
            <person name="Evtushenko L.I."/>
            <person name="Kublanov I.V."/>
        </authorList>
    </citation>
    <scope>NUCLEOTIDE SEQUENCE</scope>
    <source>
        <strain evidence="6">DSM 106290</strain>
    </source>
</reference>
<dbReference type="SUPFAM" id="SSF49899">
    <property type="entry name" value="Concanavalin A-like lectins/glucanases"/>
    <property type="match status" value="3"/>
</dbReference>
<gene>
    <name evidence="6" type="ORF">JQS30_15145</name>
</gene>
<evidence type="ECO:0000256" key="4">
    <source>
        <dbReference type="SAM" id="SignalP"/>
    </source>
</evidence>
<dbReference type="GO" id="GO:0006955">
    <property type="term" value="P:immune response"/>
    <property type="evidence" value="ECO:0007669"/>
    <property type="project" value="InterPro"/>
</dbReference>
<dbReference type="Pfam" id="PF13385">
    <property type="entry name" value="Laminin_G_3"/>
    <property type="match status" value="3"/>
</dbReference>
<keyword evidence="1 4" id="KW-0732">Signal</keyword>
<evidence type="ECO:0000256" key="3">
    <source>
        <dbReference type="SAM" id="MobiDB-lite"/>
    </source>
</evidence>
<feature type="domain" description="LamG-like jellyroll fold" evidence="5">
    <location>
        <begin position="1381"/>
        <end position="1522"/>
    </location>
</feature>
<evidence type="ECO:0000313" key="6">
    <source>
        <dbReference type="EMBL" id="QSB05074.1"/>
    </source>
</evidence>
<name>A0A895XIA9_9ACTN</name>
<organism evidence="6 7">
    <name type="scientific">Natronoglycomyces albus</name>
    <dbReference type="NCBI Taxonomy" id="2811108"/>
    <lineage>
        <taxon>Bacteria</taxon>
        <taxon>Bacillati</taxon>
        <taxon>Actinomycetota</taxon>
        <taxon>Actinomycetes</taxon>
        <taxon>Glycomycetales</taxon>
        <taxon>Glycomycetaceae</taxon>
        <taxon>Natronoglycomyces</taxon>
    </lineage>
</organism>
<sequence length="1971" mass="212039">MKPPSSRAAGRLRTAFVFASSALMLGSLVVAGTAHASPSDIDCSVLSSPDHFVESDGEGVEFSAECDRPVEVDGLRSPTTKVTAKPDGSLTAELYVQPQWTQEEAGEWVDIDPSLVLDGDTGVVPRATIGDMVLSAGGEGTPLVTYGDGAGGEMQLWWPEPLPEPELVDSSARYVNVTDDIDLVVTVEATGFSYKLEVHTPEAAAALDTFAVQLAGTTSVDQDGGTGVVTVTNPDTDTVVLASSGAMMWDSSQAVSNDAGPSAMSAAASEEDAAVDPGKIVGLDVELNNDLLTVVADDEFLADANTEYPVTIDPAFTAPEWAWATVGSGQYANDTWWDDNEFPREGGMRVGFNGWVAEGQTGHGIWRSMVRFDLRPILRSRVDEARVNLNVSHTGGCGEYPLHLWQTQYIAKHAVPTSWNSTSGRWMHEAPLDTQTVPSANSAGGCPESHPDQEVTFESEDLTHHVSRHVNQPHDSITFGLRADDETDLQQWWRTDAGAMKLEVDYRPHMGAPSQLAVNDIGCLAPEGARYSGSKPTFSAMPFSSDNIVDVQIVVREIGTDDAIIDYRTAEPVTAGETWSWEGPNELPEGTYEWRVQSHSPDDSARSRVTSWCSFTVDHSLDDVIEDEWGALTCPHNPEEVAEGLSSFSEGGALFLAEACQAQVEVRNERDFDSQVMADPDGTLVAEVSTVPAWAVGSDGEWAEIDTDFTTRDDGTVITAAAVSDIQVSTGGGDAFVTATSPDGGSVSLIWPEPLPEPSLDGAKATFADVLDDVDLQVKAGIDGFSYAFVVKTPAAAANPELAQISVGIDVDGLELVADPETGGLNAVDAAGDVAFAAISAYMWDSSIDDGEISDGDGINATDEGGSSPIGPDDGNPGRYAEMPIQFDGNTVTVETDQTILTDPDAEYPIVIDPPFVGSRLHWATVLQSAAGRGWTDDNSWPRRGGMRVGNLTWAGCAPDACGLWRSMVRFNTSGIRGKDIVSAQVKATQTHTGGCGTYGLQLWQVNAFTSGTSWNGMSGKWMHGSPLQTQQVASSNSSCGHPNRGVTYSSNAVRNRVQNHANQNHRTISFGFRSSSETNASQWRRLSTASLRLEVEYNSPAQVPRLLRTNGAACVTSAAAAPWSSEPRPTLSGQPRDPDGRVGARIEVRQRGSTSNLRTWSTPSQVSHDSRVTWRIPAAQSLSGGEYRWRMRSIDNHSNGTNSAWSNWCHFKVDVTAPTPPKIEQIEPSGQPTAGDTVKLRLTSTDAHSGVKGFHYGIGEEVQREFVSSSGEAIIEFEAPAGGGFEWVYIWAEDHAGNTSNRVVYDFFAARLVEATPAGAWRLDGDGLDDSGAGNELTAGRAGEWVDSGQSTPPGQAMSFDGSDCVATAGSAVRTDMPYTVAAWAKVDESVGRYQTVVAQAGNFRRAFDLRYAYPHGTWQVMLPWQDQANPEGFVNLRANDPIQYGQWYHLAMTVDPAIQVMSLWVDGEHQGDRNFDIETWNGAGPVTVGCGKVESGHRGSNRLIGGVQHVGIWQGLLTDAQIQDVMGGNLPAGKAGEWLMRGTGEDSTLHSNPLVTPENTQWVDDQWGRRASALESDPAGCLATEARTLDTDRSFSVSAWAHIDEIRTDDEQVVVAEQIGPRSKFKLRLDPNGRWGFQMVSHEGPLDEVDWFNAHAPAEYTTLGTWTHLVGVYDALAGEMHLYVNGELAGSRYDADGIEQVAGNGSVLIGCRGERTDGSIEGPLHGAVSDVAVWRGPLGPKQAAEVYGGNPAAEQQANWSLSGNTNDAHGSFPLDLHGDETTDFDWVTDRIGFPRNALGLSGGYAATDGPVVATDESFTIAAWAKLDDINGVQTVLSQDAENMFGFQLDHSEEADAWRFQMLGADSISSSWHRVDSETNPEVGVWYHLAVVYDVAASEMRLYVDGQLENTADGPSSPWRSNGKVLIGAVYREHTTPIQRLRGAIDTAQMWTSTVDPDRIADMARTRPDW</sequence>
<feature type="signal peptide" evidence="4">
    <location>
        <begin position="1"/>
        <end position="36"/>
    </location>
</feature>
<feature type="domain" description="LamG-like jellyroll fold" evidence="5">
    <location>
        <begin position="1595"/>
        <end position="1743"/>
    </location>
</feature>
<dbReference type="InterPro" id="IPR013320">
    <property type="entry name" value="ConA-like_dom_sf"/>
</dbReference>
<feature type="region of interest" description="Disordered" evidence="3">
    <location>
        <begin position="1119"/>
        <end position="1143"/>
    </location>
</feature>
<protein>
    <submittedName>
        <fullName evidence="6">LamG domain-containing protein</fullName>
    </submittedName>
</protein>
<dbReference type="PANTHER" id="PTHR46943">
    <property type="entry name" value="PENTRAXIN-RELATED PROTEIN PTX3"/>
    <property type="match status" value="1"/>
</dbReference>
<dbReference type="GO" id="GO:0005975">
    <property type="term" value="P:carbohydrate metabolic process"/>
    <property type="evidence" value="ECO:0007669"/>
    <property type="project" value="UniProtKB-ARBA"/>
</dbReference>
<evidence type="ECO:0000313" key="7">
    <source>
        <dbReference type="Proteomes" id="UP000662939"/>
    </source>
</evidence>
<dbReference type="InterPro" id="IPR013783">
    <property type="entry name" value="Ig-like_fold"/>
</dbReference>
<feature type="domain" description="LamG-like jellyroll fold" evidence="5">
    <location>
        <begin position="1818"/>
        <end position="1959"/>
    </location>
</feature>
<dbReference type="SMART" id="SM00560">
    <property type="entry name" value="LamGL"/>
    <property type="match status" value="3"/>
</dbReference>
<proteinExistence type="predicted"/>
<dbReference type="Proteomes" id="UP000662939">
    <property type="component" value="Chromosome"/>
</dbReference>
<keyword evidence="7" id="KW-1185">Reference proteome</keyword>
<evidence type="ECO:0000256" key="1">
    <source>
        <dbReference type="ARBA" id="ARBA00022729"/>
    </source>
</evidence>
<dbReference type="Gene3D" id="2.60.120.200">
    <property type="match status" value="3"/>
</dbReference>
<dbReference type="InterPro" id="IPR006558">
    <property type="entry name" value="LamG-like"/>
</dbReference>
<feature type="chain" id="PRO_5034989512" evidence="4">
    <location>
        <begin position="37"/>
        <end position="1971"/>
    </location>
</feature>
<dbReference type="RefSeq" id="WP_213171075.1">
    <property type="nucleotide sequence ID" value="NZ_CP070496.1"/>
</dbReference>
<dbReference type="Gene3D" id="2.60.40.10">
    <property type="entry name" value="Immunoglobulins"/>
    <property type="match status" value="2"/>
</dbReference>
<evidence type="ECO:0000259" key="5">
    <source>
        <dbReference type="SMART" id="SM00560"/>
    </source>
</evidence>
<evidence type="ECO:0000256" key="2">
    <source>
        <dbReference type="ARBA" id="ARBA00023157"/>
    </source>
</evidence>
<dbReference type="PANTHER" id="PTHR46943:SF1">
    <property type="entry name" value="PENTRAXIN-RELATED PROTEIN PTX3"/>
    <property type="match status" value="1"/>
</dbReference>
<keyword evidence="2" id="KW-1015">Disulfide bond</keyword>
<dbReference type="InterPro" id="IPR042837">
    <property type="entry name" value="PTX3"/>
</dbReference>
<dbReference type="KEGG" id="nav:JQS30_15145"/>
<accession>A0A895XIA9</accession>